<dbReference type="Pfam" id="PF07332">
    <property type="entry name" value="Phage_holin_3_6"/>
    <property type="match status" value="1"/>
</dbReference>
<keyword evidence="1" id="KW-0812">Transmembrane</keyword>
<keyword evidence="1" id="KW-0472">Membrane</keyword>
<name>A0ABY2WX56_9RHOB</name>
<protein>
    <submittedName>
        <fullName evidence="2">Phage holin family protein</fullName>
    </submittedName>
</protein>
<sequence length="135" mass="13611">MSVSDHSRTESTGSLLSDAMTHVSSLVRGEVDLARAEIDQNLRRAGTAIGLLVAAVVISLTALNVLAAAVVSGLAEAGIPAGWAALIVGAGLGIVAAIMASKGTKDLSLSSLAPTRTAKNLKRDAHAVTGDRNDV</sequence>
<gene>
    <name evidence="2" type="ORF">FGK64_21355</name>
</gene>
<dbReference type="RefSeq" id="WP_138865898.1">
    <property type="nucleotide sequence ID" value="NZ_VCPC01000008.1"/>
</dbReference>
<feature type="transmembrane region" description="Helical" evidence="1">
    <location>
        <begin position="49"/>
        <end position="75"/>
    </location>
</feature>
<organism evidence="2 3">
    <name type="scientific">Arenibacterium halophilum</name>
    <dbReference type="NCBI Taxonomy" id="2583821"/>
    <lineage>
        <taxon>Bacteria</taxon>
        <taxon>Pseudomonadati</taxon>
        <taxon>Pseudomonadota</taxon>
        <taxon>Alphaproteobacteria</taxon>
        <taxon>Rhodobacterales</taxon>
        <taxon>Paracoccaceae</taxon>
        <taxon>Arenibacterium</taxon>
    </lineage>
</organism>
<dbReference type="Proteomes" id="UP001191082">
    <property type="component" value="Unassembled WGS sequence"/>
</dbReference>
<dbReference type="EMBL" id="VCPC01000008">
    <property type="protein sequence ID" value="TMV07421.1"/>
    <property type="molecule type" value="Genomic_DNA"/>
</dbReference>
<reference evidence="2 3" key="1">
    <citation type="submission" date="2019-05" db="EMBL/GenBank/DDBJ databases">
        <title>Marivita sp. nov. isolated from sea sediment.</title>
        <authorList>
            <person name="Kim W."/>
        </authorList>
    </citation>
    <scope>NUCLEOTIDE SEQUENCE [LARGE SCALE GENOMIC DNA]</scope>
    <source>
        <strain evidence="2 3">CAU 1492</strain>
    </source>
</reference>
<dbReference type="InterPro" id="IPR009937">
    <property type="entry name" value="Phage_holin_3_6"/>
</dbReference>
<evidence type="ECO:0000313" key="3">
    <source>
        <dbReference type="Proteomes" id="UP001191082"/>
    </source>
</evidence>
<keyword evidence="1" id="KW-1133">Transmembrane helix</keyword>
<evidence type="ECO:0000256" key="1">
    <source>
        <dbReference type="SAM" id="Phobius"/>
    </source>
</evidence>
<proteinExistence type="predicted"/>
<evidence type="ECO:0000313" key="2">
    <source>
        <dbReference type="EMBL" id="TMV07421.1"/>
    </source>
</evidence>
<accession>A0ABY2WX56</accession>
<keyword evidence="3" id="KW-1185">Reference proteome</keyword>
<comment type="caution">
    <text evidence="2">The sequence shown here is derived from an EMBL/GenBank/DDBJ whole genome shotgun (WGS) entry which is preliminary data.</text>
</comment>
<feature type="transmembrane region" description="Helical" evidence="1">
    <location>
        <begin position="81"/>
        <end position="100"/>
    </location>
</feature>